<name>A0AA39TPP7_ACESA</name>
<gene>
    <name evidence="2" type="ORF">LWI29_009805</name>
</gene>
<evidence type="ECO:0000259" key="1">
    <source>
        <dbReference type="Pfam" id="PF03016"/>
    </source>
</evidence>
<dbReference type="Pfam" id="PF03016">
    <property type="entry name" value="Exostosin_GT47"/>
    <property type="match status" value="1"/>
</dbReference>
<evidence type="ECO:0000313" key="3">
    <source>
        <dbReference type="Proteomes" id="UP001168877"/>
    </source>
</evidence>
<dbReference type="AlphaFoldDB" id="A0AA39TPP7"/>
<evidence type="ECO:0000313" key="2">
    <source>
        <dbReference type="EMBL" id="KAK0607128.1"/>
    </source>
</evidence>
<reference evidence="2" key="1">
    <citation type="journal article" date="2022" name="Plant J.">
        <title>Strategies of tolerance reflected in two North American maple genomes.</title>
        <authorList>
            <person name="McEvoy S.L."/>
            <person name="Sezen U.U."/>
            <person name="Trouern-Trend A."/>
            <person name="McMahon S.M."/>
            <person name="Schaberg P.G."/>
            <person name="Yang J."/>
            <person name="Wegrzyn J.L."/>
            <person name="Swenson N.G."/>
        </authorList>
    </citation>
    <scope>NUCLEOTIDE SEQUENCE</scope>
    <source>
        <strain evidence="2">NS2018</strain>
    </source>
</reference>
<keyword evidence="3" id="KW-1185">Reference proteome</keyword>
<dbReference type="Proteomes" id="UP001168877">
    <property type="component" value="Unassembled WGS sequence"/>
</dbReference>
<organism evidence="2 3">
    <name type="scientific">Acer saccharum</name>
    <name type="common">Sugar maple</name>
    <dbReference type="NCBI Taxonomy" id="4024"/>
    <lineage>
        <taxon>Eukaryota</taxon>
        <taxon>Viridiplantae</taxon>
        <taxon>Streptophyta</taxon>
        <taxon>Embryophyta</taxon>
        <taxon>Tracheophyta</taxon>
        <taxon>Spermatophyta</taxon>
        <taxon>Magnoliopsida</taxon>
        <taxon>eudicotyledons</taxon>
        <taxon>Gunneridae</taxon>
        <taxon>Pentapetalae</taxon>
        <taxon>rosids</taxon>
        <taxon>malvids</taxon>
        <taxon>Sapindales</taxon>
        <taxon>Sapindaceae</taxon>
        <taxon>Hippocastanoideae</taxon>
        <taxon>Acereae</taxon>
        <taxon>Acer</taxon>
    </lineage>
</organism>
<accession>A0AA39TPP7</accession>
<dbReference type="EMBL" id="JAUESC010000001">
    <property type="protein sequence ID" value="KAK0607128.1"/>
    <property type="molecule type" value="Genomic_DNA"/>
</dbReference>
<reference evidence="2" key="2">
    <citation type="submission" date="2023-06" db="EMBL/GenBank/DDBJ databases">
        <authorList>
            <person name="Swenson N.G."/>
            <person name="Wegrzyn J.L."/>
            <person name="Mcevoy S.L."/>
        </authorList>
    </citation>
    <scope>NUCLEOTIDE SEQUENCE</scope>
    <source>
        <strain evidence="2">NS2018</strain>
        <tissue evidence="2">Leaf</tissue>
    </source>
</reference>
<proteinExistence type="predicted"/>
<dbReference type="InterPro" id="IPR040911">
    <property type="entry name" value="Exostosin_GT47"/>
</dbReference>
<comment type="caution">
    <text evidence="2">The sequence shown here is derived from an EMBL/GenBank/DDBJ whole genome shotgun (WGS) entry which is preliminary data.</text>
</comment>
<protein>
    <recommendedName>
        <fullName evidence="1">Exostosin GT47 domain-containing protein</fullName>
    </recommendedName>
</protein>
<feature type="domain" description="Exostosin GT47" evidence="1">
    <location>
        <begin position="20"/>
        <end position="79"/>
    </location>
</feature>
<sequence>MENSGLGPRVENPEGVLLKEGWFSTNRFLLEMIFDNRMKRYECLTNDSSLASANYVPFYAGLDLGRYLWDYNTSIRDSCAFDIASGLSKNLNGNECLVGITSLLEAGLVGILEDKQTSILIGVTSSCLCLNL</sequence>